<evidence type="ECO:0000313" key="3">
    <source>
        <dbReference type="EMBL" id="PIO60836.1"/>
    </source>
</evidence>
<evidence type="ECO:0000259" key="1">
    <source>
        <dbReference type="Pfam" id="PF01301"/>
    </source>
</evidence>
<organism evidence="3 4">
    <name type="scientific">Teladorsagia circumcincta</name>
    <name type="common">Brown stomach worm</name>
    <name type="synonym">Ostertagia circumcincta</name>
    <dbReference type="NCBI Taxonomy" id="45464"/>
    <lineage>
        <taxon>Eukaryota</taxon>
        <taxon>Metazoa</taxon>
        <taxon>Ecdysozoa</taxon>
        <taxon>Nematoda</taxon>
        <taxon>Chromadorea</taxon>
        <taxon>Rhabditida</taxon>
        <taxon>Rhabditina</taxon>
        <taxon>Rhabditomorpha</taxon>
        <taxon>Strongyloidea</taxon>
        <taxon>Trichostrongylidae</taxon>
        <taxon>Teladorsagia</taxon>
    </lineage>
</organism>
<dbReference type="GO" id="GO:0004553">
    <property type="term" value="F:hydrolase activity, hydrolyzing O-glycosyl compounds"/>
    <property type="evidence" value="ECO:0007669"/>
    <property type="project" value="InterPro"/>
</dbReference>
<dbReference type="GO" id="GO:0005975">
    <property type="term" value="P:carbohydrate metabolic process"/>
    <property type="evidence" value="ECO:0007669"/>
    <property type="project" value="InterPro"/>
</dbReference>
<dbReference type="AlphaFoldDB" id="A0A2G9TS61"/>
<sequence>MYSLGANINFYMIHGGTNFGFWSGSEAKAPGKYRESYMFRKKAFGVVKMEPVDDLTRLGNEQNCITSSSPMSFEKIGQPFGFVLYKREMQSCGYSLNITLLKDFGYVYMNKNHLGTFVNSFNGQSKRSVDLKGCTPGDTLQILVENQGRQTYETINDYKEMQSCGYSLNITLLKDFGYVYMNKNHLGTFVNSFNGQSKRSVDLKGCTPGDTLQILVENQGRQTYETINDYKGILSDVKMDNTILSNWTQCKLNLVGDFPNSFANG</sequence>
<dbReference type="EMBL" id="KZ354690">
    <property type="protein sequence ID" value="PIO60836.1"/>
    <property type="molecule type" value="Genomic_DNA"/>
</dbReference>
<gene>
    <name evidence="3" type="ORF">TELCIR_17658</name>
</gene>
<feature type="domain" description="Beta-galactosidase 1-like first all-beta" evidence="2">
    <location>
        <begin position="70"/>
        <end position="161"/>
    </location>
</feature>
<feature type="domain" description="Beta-galactosidase 1-like first all-beta" evidence="2">
    <location>
        <begin position="165"/>
        <end position="252"/>
    </location>
</feature>
<reference evidence="3 4" key="1">
    <citation type="submission" date="2015-09" db="EMBL/GenBank/DDBJ databases">
        <title>Draft genome of the parasitic nematode Teladorsagia circumcincta isolate WARC Sus (inbred).</title>
        <authorList>
            <person name="Mitreva M."/>
        </authorList>
    </citation>
    <scope>NUCLEOTIDE SEQUENCE [LARGE SCALE GENOMIC DNA]</scope>
    <source>
        <strain evidence="3 4">S</strain>
    </source>
</reference>
<protein>
    <submittedName>
        <fullName evidence="3">Uncharacterized protein</fullName>
    </submittedName>
</protein>
<dbReference type="OrthoDB" id="1657402at2759"/>
<dbReference type="Proteomes" id="UP000230423">
    <property type="component" value="Unassembled WGS sequence"/>
</dbReference>
<dbReference type="InterPro" id="IPR048912">
    <property type="entry name" value="BetaGal1-like_ABD1"/>
</dbReference>
<dbReference type="Gene3D" id="2.60.120.260">
    <property type="entry name" value="Galactose-binding domain-like"/>
    <property type="match status" value="3"/>
</dbReference>
<dbReference type="PANTHER" id="PTHR23421">
    <property type="entry name" value="BETA-GALACTOSIDASE RELATED"/>
    <property type="match status" value="1"/>
</dbReference>
<name>A0A2G9TS61_TELCI</name>
<accession>A0A2G9TS61</accession>
<dbReference type="InterPro" id="IPR001944">
    <property type="entry name" value="Glycoside_Hdrlase_35"/>
</dbReference>
<dbReference type="Pfam" id="PF01301">
    <property type="entry name" value="Glyco_hydro_35"/>
    <property type="match status" value="1"/>
</dbReference>
<evidence type="ECO:0000259" key="2">
    <source>
        <dbReference type="Pfam" id="PF21317"/>
    </source>
</evidence>
<evidence type="ECO:0000313" key="4">
    <source>
        <dbReference type="Proteomes" id="UP000230423"/>
    </source>
</evidence>
<dbReference type="Pfam" id="PF21317">
    <property type="entry name" value="BetaGal_ABD_1"/>
    <property type="match status" value="2"/>
</dbReference>
<feature type="non-terminal residue" evidence="3">
    <location>
        <position position="265"/>
    </location>
</feature>
<keyword evidence="4" id="KW-1185">Reference proteome</keyword>
<feature type="domain" description="Glycoside hydrolase 35 catalytic" evidence="1">
    <location>
        <begin position="2"/>
        <end position="29"/>
    </location>
</feature>
<dbReference type="InterPro" id="IPR031330">
    <property type="entry name" value="Gly_Hdrlase_35_cat"/>
</dbReference>
<proteinExistence type="predicted"/>